<dbReference type="GO" id="GO:0016409">
    <property type="term" value="F:palmitoyltransferase activity"/>
    <property type="evidence" value="ECO:0007669"/>
    <property type="project" value="TreeGrafter"/>
</dbReference>
<sequence>MKSLERIFGIAIFFTLEAFLVVQLYRASSNPKNRLRLQSYGFLRAATGRLFTSFPAALLRDESDSDWDSLIRWVTYLPFYALYLVYSCCLEFILKKRSLMKCILRTVASSLLVLHFVGILLVADALVLTVLFTVLGVSFRGKRYIIWILTPVLFLAFDYLTDSRYYRQLLTRFVPESHAVGALVYSAHFLILLRSVSVALCLADESHRISDGALEHGRIAPFRLWKTLWIVLEYAFYPYSFFFGPIIPFQDWLDFQDGETNPSCIRFAKLTGRIRPLTICSLLGRAVRLICWYNFWYFVLCFIYPNALFMYAYFQPSRGLNPWETAGFSAKPRAIVMAAHMAGVHFYMLHLLFYGIPGVLSDLELFLSSNRRNIVPSECATCPSCPVHHSSNSGKQGSTDSTSLSQARICLIPAPPSCVAHVALYSEMWRSFDRGLYNFLLRHVYHPLLHGIQTHQGLLRVVFHTSALVLPFVFVLVFHSFSYANVIWTVMNFIQLCAERILKWAFRQTHFGVLLRQTLSPSVLEYGVFFLKSLSWIFSLTAFIYFRFGYEVGMQFLYFAVFTPHILWSVFLFFAAQILSTEIVGRCGYAGFPIGFQSNNPSSP</sequence>
<feature type="transmembrane region" description="Helical" evidence="6">
    <location>
        <begin position="106"/>
        <end position="132"/>
    </location>
</feature>
<comment type="caution">
    <text evidence="7">The sequence shown here is derived from an EMBL/GenBank/DDBJ whole genome shotgun (WGS) entry which is preliminary data.</text>
</comment>
<accession>A0A8T1MGI2</accession>
<feature type="transmembrane region" description="Helical" evidence="6">
    <location>
        <begin position="523"/>
        <end position="544"/>
    </location>
</feature>
<dbReference type="GO" id="GO:0016020">
    <property type="term" value="C:membrane"/>
    <property type="evidence" value="ECO:0007669"/>
    <property type="project" value="UniProtKB-SubCell"/>
</dbReference>
<keyword evidence="2 6" id="KW-0812">Transmembrane</keyword>
<name>A0A8T1MGI2_CLOSI</name>
<dbReference type="AlphaFoldDB" id="A0A8T1MGI2"/>
<protein>
    <submittedName>
        <fullName evidence="7">Protein-cysteine N-palmitoyltransferase Rasp</fullName>
    </submittedName>
</protein>
<evidence type="ECO:0000256" key="2">
    <source>
        <dbReference type="ARBA" id="ARBA00022692"/>
    </source>
</evidence>
<comment type="similarity">
    <text evidence="5">Belongs to the membrane-bound acyltransferase family. HHAT subfamily.</text>
</comment>
<evidence type="ECO:0000313" key="7">
    <source>
        <dbReference type="EMBL" id="KAG5448514.1"/>
    </source>
</evidence>
<organism evidence="7 8">
    <name type="scientific">Clonorchis sinensis</name>
    <name type="common">Chinese liver fluke</name>
    <dbReference type="NCBI Taxonomy" id="79923"/>
    <lineage>
        <taxon>Eukaryota</taxon>
        <taxon>Metazoa</taxon>
        <taxon>Spiralia</taxon>
        <taxon>Lophotrochozoa</taxon>
        <taxon>Platyhelminthes</taxon>
        <taxon>Trematoda</taxon>
        <taxon>Digenea</taxon>
        <taxon>Opisthorchiida</taxon>
        <taxon>Opisthorchiata</taxon>
        <taxon>Opisthorchiidae</taxon>
        <taxon>Clonorchis</taxon>
    </lineage>
</organism>
<feature type="transmembrane region" description="Helical" evidence="6">
    <location>
        <begin position="556"/>
        <end position="576"/>
    </location>
</feature>
<feature type="transmembrane region" description="Helical" evidence="6">
    <location>
        <begin position="334"/>
        <end position="356"/>
    </location>
</feature>
<dbReference type="Pfam" id="PF03062">
    <property type="entry name" value="MBOAT"/>
    <property type="match status" value="1"/>
</dbReference>
<proteinExistence type="inferred from homology"/>
<dbReference type="PANTHER" id="PTHR13285:SF18">
    <property type="entry name" value="PROTEIN-CYSTEINE N-PALMITOYLTRANSFERASE RASP"/>
    <property type="match status" value="1"/>
</dbReference>
<dbReference type="GO" id="GO:0005783">
    <property type="term" value="C:endoplasmic reticulum"/>
    <property type="evidence" value="ECO:0007669"/>
    <property type="project" value="TreeGrafter"/>
</dbReference>
<evidence type="ECO:0000256" key="6">
    <source>
        <dbReference type="SAM" id="Phobius"/>
    </source>
</evidence>
<reference evidence="7 8" key="2">
    <citation type="journal article" date="2021" name="Genomics">
        <title>High-quality reference genome for Clonorchis sinensis.</title>
        <authorList>
            <person name="Young N.D."/>
            <person name="Stroehlein A.J."/>
            <person name="Kinkar L."/>
            <person name="Wang T."/>
            <person name="Sohn W.M."/>
            <person name="Chang B.C.H."/>
            <person name="Kaur P."/>
            <person name="Weisz D."/>
            <person name="Dudchenko O."/>
            <person name="Aiden E.L."/>
            <person name="Korhonen P.K."/>
            <person name="Gasser R.B."/>
        </authorList>
    </citation>
    <scope>NUCLEOTIDE SEQUENCE [LARGE SCALE GENOMIC DNA]</scope>
    <source>
        <strain evidence="7">Cs-k2</strain>
    </source>
</reference>
<gene>
    <name evidence="7" type="ORF">CSKR_101955</name>
</gene>
<feature type="transmembrane region" description="Helical" evidence="6">
    <location>
        <begin position="144"/>
        <end position="161"/>
    </location>
</feature>
<dbReference type="EMBL" id="NIRI02000042">
    <property type="protein sequence ID" value="KAG5448514.1"/>
    <property type="molecule type" value="Genomic_DNA"/>
</dbReference>
<evidence type="ECO:0000256" key="4">
    <source>
        <dbReference type="ARBA" id="ARBA00023136"/>
    </source>
</evidence>
<feature type="transmembrane region" description="Helical" evidence="6">
    <location>
        <begin position="458"/>
        <end position="477"/>
    </location>
</feature>
<keyword evidence="8" id="KW-1185">Reference proteome</keyword>
<reference evidence="7 8" key="1">
    <citation type="journal article" date="2018" name="Biotechnol. Adv.">
        <title>Improved genomic resources and new bioinformatic workflow for the carcinogenic parasite Clonorchis sinensis: Biotechnological implications.</title>
        <authorList>
            <person name="Wang D."/>
            <person name="Korhonen P.K."/>
            <person name="Gasser R.B."/>
            <person name="Young N.D."/>
        </authorList>
    </citation>
    <scope>NUCLEOTIDE SEQUENCE [LARGE SCALE GENOMIC DNA]</scope>
    <source>
        <strain evidence="7">Cs-k2</strain>
    </source>
</reference>
<dbReference type="PANTHER" id="PTHR13285">
    <property type="entry name" value="ACYLTRANSFERASE"/>
    <property type="match status" value="1"/>
</dbReference>
<feature type="transmembrane region" description="Helical" evidence="6">
    <location>
        <begin position="295"/>
        <end position="314"/>
    </location>
</feature>
<evidence type="ECO:0000256" key="5">
    <source>
        <dbReference type="ARBA" id="ARBA00038268"/>
    </source>
</evidence>
<dbReference type="Proteomes" id="UP000286415">
    <property type="component" value="Unassembled WGS sequence"/>
</dbReference>
<evidence type="ECO:0000256" key="3">
    <source>
        <dbReference type="ARBA" id="ARBA00022989"/>
    </source>
</evidence>
<feature type="transmembrane region" description="Helical" evidence="6">
    <location>
        <begin position="70"/>
        <end position="94"/>
    </location>
</feature>
<dbReference type="OrthoDB" id="420606at2759"/>
<feature type="transmembrane region" description="Helical" evidence="6">
    <location>
        <begin position="6"/>
        <end position="25"/>
    </location>
</feature>
<comment type="subcellular location">
    <subcellularLocation>
        <location evidence="1">Membrane</location>
        <topology evidence="1">Multi-pass membrane protein</topology>
    </subcellularLocation>
</comment>
<dbReference type="InterPro" id="IPR004299">
    <property type="entry name" value="MBOAT_fam"/>
</dbReference>
<evidence type="ECO:0000256" key="1">
    <source>
        <dbReference type="ARBA" id="ARBA00004141"/>
    </source>
</evidence>
<keyword evidence="3 6" id="KW-1133">Transmembrane helix</keyword>
<evidence type="ECO:0000313" key="8">
    <source>
        <dbReference type="Proteomes" id="UP000286415"/>
    </source>
</evidence>
<dbReference type="InterPro" id="IPR051085">
    <property type="entry name" value="MB_O-acyltransferase"/>
</dbReference>
<keyword evidence="4 6" id="KW-0472">Membrane</keyword>